<name>A0A080N6J4_9BIFI</name>
<accession>A0A080N6J4</accession>
<evidence type="ECO:0000313" key="3">
    <source>
        <dbReference type="Proteomes" id="UP000028730"/>
    </source>
</evidence>
<dbReference type="STRING" id="1341695.BBOMB_1066"/>
<dbReference type="AlphaFoldDB" id="A0A080N6J4"/>
<proteinExistence type="predicted"/>
<protein>
    <submittedName>
        <fullName evidence="2">Uncharacterized protein</fullName>
    </submittedName>
</protein>
<comment type="caution">
    <text evidence="2">The sequence shown here is derived from an EMBL/GenBank/DDBJ whole genome shotgun (WGS) entry which is preliminary data.</text>
</comment>
<keyword evidence="3" id="KW-1185">Reference proteome</keyword>
<feature type="region of interest" description="Disordered" evidence="1">
    <location>
        <begin position="72"/>
        <end position="94"/>
    </location>
</feature>
<dbReference type="EMBL" id="ATLK01000001">
    <property type="protein sequence ID" value="KFF31679.1"/>
    <property type="molecule type" value="Genomic_DNA"/>
</dbReference>
<sequence length="94" mass="10486">MKDDNDFSFTLRELPKSKMMNLSELLGIRPNHTASLESHPIEVQIHDGHAYIWVTQLFEANSDALTAALVSTGEHKEAEPSEPFCAHRNPSGAR</sequence>
<dbReference type="Proteomes" id="UP000028730">
    <property type="component" value="Unassembled WGS sequence"/>
</dbReference>
<evidence type="ECO:0000256" key="1">
    <source>
        <dbReference type="SAM" id="MobiDB-lite"/>
    </source>
</evidence>
<gene>
    <name evidence="2" type="ORF">BBOMB_1066</name>
</gene>
<organism evidence="2 3">
    <name type="scientific">Bifidobacterium bombi DSM 19703</name>
    <dbReference type="NCBI Taxonomy" id="1341695"/>
    <lineage>
        <taxon>Bacteria</taxon>
        <taxon>Bacillati</taxon>
        <taxon>Actinomycetota</taxon>
        <taxon>Actinomycetes</taxon>
        <taxon>Bifidobacteriales</taxon>
        <taxon>Bifidobacteriaceae</taxon>
        <taxon>Bifidobacterium</taxon>
    </lineage>
</organism>
<evidence type="ECO:0000313" key="2">
    <source>
        <dbReference type="EMBL" id="KFF31679.1"/>
    </source>
</evidence>
<reference evidence="2 3" key="1">
    <citation type="journal article" date="2014" name="Appl. Environ. Microbiol.">
        <title>Genomic encyclopedia of type strains of the genus Bifidobacterium.</title>
        <authorList>
            <person name="Milani C."/>
            <person name="Lugli G.A."/>
            <person name="Duranti S."/>
            <person name="Turroni F."/>
            <person name="Bottacini F."/>
            <person name="Mangifesta M."/>
            <person name="Sanchez B."/>
            <person name="Viappiani A."/>
            <person name="Mancabelli L."/>
            <person name="Taminiau B."/>
            <person name="Delcenserie V."/>
            <person name="Barrangou R."/>
            <person name="Margolles A."/>
            <person name="van Sinderen D."/>
            <person name="Ventura M."/>
        </authorList>
    </citation>
    <scope>NUCLEOTIDE SEQUENCE [LARGE SCALE GENOMIC DNA]</scope>
    <source>
        <strain evidence="2 3">DSM 19703</strain>
    </source>
</reference>